<feature type="binding site" evidence="4">
    <location>
        <begin position="217"/>
        <end position="221"/>
    </location>
    <ligand>
        <name>ATP</name>
        <dbReference type="ChEBI" id="CHEBI:30616"/>
    </ligand>
</feature>
<dbReference type="GO" id="GO:0005524">
    <property type="term" value="F:ATP binding"/>
    <property type="evidence" value="ECO:0007669"/>
    <property type="project" value="UniProtKB-KW"/>
</dbReference>
<reference evidence="5" key="2">
    <citation type="submission" date="2025-09" db="UniProtKB">
        <authorList>
            <consortium name="Ensembl"/>
        </authorList>
    </citation>
    <scope>IDENTIFICATION</scope>
</reference>
<evidence type="ECO:0000256" key="1">
    <source>
        <dbReference type="ARBA" id="ARBA00009283"/>
    </source>
</evidence>
<dbReference type="GO" id="GO:0017110">
    <property type="term" value="F:nucleoside diphosphate phosphatase activity"/>
    <property type="evidence" value="ECO:0007669"/>
    <property type="project" value="UniProtKB-EC"/>
</dbReference>
<organism evidence="5">
    <name type="scientific">Petromyzon marinus</name>
    <name type="common">Sea lamprey</name>
    <dbReference type="NCBI Taxonomy" id="7757"/>
    <lineage>
        <taxon>Eukaryota</taxon>
        <taxon>Metazoa</taxon>
        <taxon>Chordata</taxon>
        <taxon>Craniata</taxon>
        <taxon>Vertebrata</taxon>
        <taxon>Cyclostomata</taxon>
        <taxon>Hyperoartia</taxon>
        <taxon>Petromyzontiformes</taxon>
        <taxon>Petromyzontidae</taxon>
        <taxon>Petromyzon</taxon>
    </lineage>
</organism>
<evidence type="ECO:0000313" key="5">
    <source>
        <dbReference type="Ensembl" id="ENSPMAP00000000876.1"/>
    </source>
</evidence>
<dbReference type="AlphaFoldDB" id="S4R6P6"/>
<sequence length="443" mass="48594">MQMEMKRWRLRPSACALLLGSALLVLLFYVGLWCSASMGLPDAELRLDPSEDGAAAAPGRMFYGIMFDAGSTGTRIHVFIFKQLNKANLPELTSEVFLSVKPGLSAYADHPEQSVQSIEELLAKAKKAIPETQWQETPVVLRATAGLRLLPGRKADVLLEQVRNVFDRSPFKVPKNSVEIMDGANEGGISSWITINFLLGFLRGPEDKLFGILDLGGGSTQVTFLPQKQGLLQSASDADVTSFKMFNKTFKIYSHSYLGLGLMSARLAILGGDTGEPGGRRLLSPCLPSDYKGEWKQSSVTYLIGGQKGASFSLCAMKVEKMLSGKVEQPGGIHQQHFYAFSYYFDRAVESGLIAPEGGTLKVGDYEDKAKSVCDGKQAIKGADPFLCMDLAYIAGFLQKGLGFSRDTPLQLAKKINNVETAWALGETFHFIDFMRKHKNKLY</sequence>
<keyword evidence="2" id="KW-0378">Hydrolase</keyword>
<protein>
    <submittedName>
        <fullName evidence="5">Ectonucleoside triphosphate diphosphohydrolase 6</fullName>
    </submittedName>
</protein>
<evidence type="ECO:0000256" key="3">
    <source>
        <dbReference type="PIRSR" id="PIRSR600407-1"/>
    </source>
</evidence>
<dbReference type="Pfam" id="PF01150">
    <property type="entry name" value="GDA1_CD39"/>
    <property type="match status" value="1"/>
</dbReference>
<keyword evidence="4" id="KW-0067">ATP-binding</keyword>
<dbReference type="Gene3D" id="3.30.420.150">
    <property type="entry name" value="Exopolyphosphatase. Domain 2"/>
    <property type="match status" value="1"/>
</dbReference>
<dbReference type="CDD" id="cd24046">
    <property type="entry name" value="ASKHA_NBD_NTPDase5-like"/>
    <property type="match status" value="1"/>
</dbReference>
<dbReference type="Gene3D" id="3.30.420.40">
    <property type="match status" value="1"/>
</dbReference>
<dbReference type="OMA" id="WTCRIKE"/>
<dbReference type="PANTHER" id="PTHR11782:SF127">
    <property type="entry name" value="NTPASE, ISOFORM F"/>
    <property type="match status" value="1"/>
</dbReference>
<dbReference type="InterPro" id="IPR000407">
    <property type="entry name" value="GDA1_CD39_NTPase"/>
</dbReference>
<comment type="similarity">
    <text evidence="1">Belongs to the GDA1/CD39 NTPase family.</text>
</comment>
<dbReference type="STRING" id="7757.ENSPMAP00000000876"/>
<name>S4R6P6_PETMA</name>
<dbReference type="GeneTree" id="ENSGT01150000286963"/>
<proteinExistence type="inferred from homology"/>
<feature type="active site" description="Proton acceptor" evidence="3">
    <location>
        <position position="186"/>
    </location>
</feature>
<evidence type="ECO:0000256" key="4">
    <source>
        <dbReference type="PIRSR" id="PIRSR600407-2"/>
    </source>
</evidence>
<dbReference type="Ensembl" id="ENSPMAT00000000880.1">
    <property type="protein sequence ID" value="ENSPMAP00000000876.1"/>
    <property type="gene ID" value="ENSPMAG00000000785.1"/>
</dbReference>
<accession>S4R6P6</accession>
<evidence type="ECO:0000256" key="2">
    <source>
        <dbReference type="ARBA" id="ARBA00022801"/>
    </source>
</evidence>
<keyword evidence="4" id="KW-0547">Nucleotide-binding</keyword>
<dbReference type="HOGENOM" id="CLU_010246_0_2_1"/>
<dbReference type="PANTHER" id="PTHR11782">
    <property type="entry name" value="ADENOSINE/GUANOSINE DIPHOSPHATASE"/>
    <property type="match status" value="1"/>
</dbReference>
<reference evidence="5" key="1">
    <citation type="submission" date="2025-08" db="UniProtKB">
        <authorList>
            <consortium name="Ensembl"/>
        </authorList>
    </citation>
    <scope>IDENTIFICATION</scope>
</reference>